<feature type="domain" description="SigF-like NTF2-like" evidence="2">
    <location>
        <begin position="370"/>
        <end position="506"/>
    </location>
</feature>
<dbReference type="EMBL" id="PUHQ01000166">
    <property type="protein sequence ID" value="KAG0653986.1"/>
    <property type="molecule type" value="Genomic_DNA"/>
</dbReference>
<name>A0A9P6VS36_RHOMI</name>
<feature type="domain" description="SigF-like NTF2-like" evidence="2">
    <location>
        <begin position="87"/>
        <end position="190"/>
    </location>
</feature>
<reference evidence="3 4" key="1">
    <citation type="submission" date="2020-11" db="EMBL/GenBank/DDBJ databases">
        <title>Kefir isolates.</title>
        <authorList>
            <person name="Marcisauskas S."/>
            <person name="Kim Y."/>
            <person name="Blasche S."/>
        </authorList>
    </citation>
    <scope>NUCLEOTIDE SEQUENCE [LARGE SCALE GENOMIC DNA]</scope>
    <source>
        <strain evidence="3 4">KR</strain>
    </source>
</reference>
<dbReference type="InterPro" id="IPR057514">
    <property type="entry name" value="NTF2_SigF"/>
</dbReference>
<comment type="caution">
    <text evidence="3">The sequence shown here is derived from an EMBL/GenBank/DDBJ whole genome shotgun (WGS) entry which is preliminary data.</text>
</comment>
<keyword evidence="4" id="KW-1185">Reference proteome</keyword>
<dbReference type="Pfam" id="PF24840">
    <property type="entry name" value="NTF2_SigF"/>
    <property type="match status" value="3"/>
</dbReference>
<dbReference type="PANTHER" id="PTHR35393">
    <property type="entry name" value="CHROMOSOME 1, WHOLE GENOME SHOTGUN SEQUENCE"/>
    <property type="match status" value="1"/>
</dbReference>
<feature type="region of interest" description="Disordered" evidence="1">
    <location>
        <begin position="280"/>
        <end position="299"/>
    </location>
</feature>
<dbReference type="SUPFAM" id="SSF54427">
    <property type="entry name" value="NTF2-like"/>
    <property type="match status" value="1"/>
</dbReference>
<evidence type="ECO:0000313" key="4">
    <source>
        <dbReference type="Proteomes" id="UP000777482"/>
    </source>
</evidence>
<accession>A0A9P6VS36</accession>
<sequence>MEDPAKDVPRVVRELCEPVDANKMTAAVDKYFADDAVFVYPLLNSPPEVGRAGVKAAYKMLRGKPSAFPSFNPAREALFRTKLRLGYVVLSYGQSFDFHAVAFDKPYTENGQEYMKGFLDCTEHLKLRFLPLPERLNPMFHLRFISRIDVRKGPDGKWYITKQEDNIPTDFGSTELHFLPFDRQISNCLKVSLEVERPEIAHPSGLHSPVHFPPGTDLPHISSTVPEWMRHICLRNDLQSPQLVQLAVRPSQASRGVTRHEVRLPLALLYHRLSPPFPTSDVKNLKQSPDQTSGNTMEYPAGDIGRVLRELCQSDTKAVGHAVDKYFTDDAQLVGTSRVRSGSSPRFFSGAVVAEEISSYFALPPRAAPLFTTPKRVGKEAVKAAYRVRQVLLNDTGLEVQCAGFDRAKVEKGVERVTGIVDCVQHVKGRLLPLPNALNPTANIRVLIRFDCVKCPDEMYRIDFQEVNIPSDWASTGLHVFPFDAQIANGLKWMGGMAALLVGGTLMRVLG</sequence>
<dbReference type="InterPro" id="IPR032710">
    <property type="entry name" value="NTF2-like_dom_sf"/>
</dbReference>
<evidence type="ECO:0000313" key="3">
    <source>
        <dbReference type="EMBL" id="KAG0653986.1"/>
    </source>
</evidence>
<protein>
    <recommendedName>
        <fullName evidence="2">SigF-like NTF2-like domain-containing protein</fullName>
    </recommendedName>
</protein>
<gene>
    <name evidence="3" type="ORF">C6P46_002031</name>
</gene>
<dbReference type="Proteomes" id="UP000777482">
    <property type="component" value="Unassembled WGS sequence"/>
</dbReference>
<evidence type="ECO:0000256" key="1">
    <source>
        <dbReference type="SAM" id="MobiDB-lite"/>
    </source>
</evidence>
<feature type="compositionally biased region" description="Polar residues" evidence="1">
    <location>
        <begin position="281"/>
        <end position="296"/>
    </location>
</feature>
<evidence type="ECO:0000259" key="2">
    <source>
        <dbReference type="Pfam" id="PF24840"/>
    </source>
</evidence>
<feature type="domain" description="SigF-like NTF2-like" evidence="2">
    <location>
        <begin position="1"/>
        <end position="63"/>
    </location>
</feature>
<dbReference type="PANTHER" id="PTHR35393:SF1">
    <property type="entry name" value="SNOAL-LIKE DOMAIN-CONTAINING PROTEIN"/>
    <property type="match status" value="1"/>
</dbReference>
<organism evidence="3 4">
    <name type="scientific">Rhodotorula mucilaginosa</name>
    <name type="common">Yeast</name>
    <name type="synonym">Rhodotorula rubra</name>
    <dbReference type="NCBI Taxonomy" id="5537"/>
    <lineage>
        <taxon>Eukaryota</taxon>
        <taxon>Fungi</taxon>
        <taxon>Dikarya</taxon>
        <taxon>Basidiomycota</taxon>
        <taxon>Pucciniomycotina</taxon>
        <taxon>Microbotryomycetes</taxon>
        <taxon>Sporidiobolales</taxon>
        <taxon>Sporidiobolaceae</taxon>
        <taxon>Rhodotorula</taxon>
    </lineage>
</organism>
<dbReference type="AlphaFoldDB" id="A0A9P6VS36"/>
<proteinExistence type="predicted"/>
<dbReference type="OrthoDB" id="2344312at2759"/>